<dbReference type="SUPFAM" id="SSF52540">
    <property type="entry name" value="P-loop containing nucleoside triphosphate hydrolases"/>
    <property type="match status" value="1"/>
</dbReference>
<organism evidence="8 9">
    <name type="scientific">Candidatus Vogelbacteria bacterium CG10_big_fil_rev_8_21_14_0_10_49_38</name>
    <dbReference type="NCBI Taxonomy" id="1975043"/>
    <lineage>
        <taxon>Bacteria</taxon>
        <taxon>Candidatus Vogeliibacteriota</taxon>
    </lineage>
</organism>
<evidence type="ECO:0000256" key="6">
    <source>
        <dbReference type="SAM" id="Coils"/>
    </source>
</evidence>
<dbReference type="FunFam" id="3.40.50.300:FF:000019">
    <property type="entry name" value="Translation initiation factor IF-2"/>
    <property type="match status" value="1"/>
</dbReference>
<gene>
    <name evidence="8" type="ORF">COV08_00020</name>
</gene>
<feature type="coiled-coil region" evidence="6">
    <location>
        <begin position="263"/>
        <end position="290"/>
    </location>
</feature>
<evidence type="ECO:0000313" key="8">
    <source>
        <dbReference type="EMBL" id="PIR46462.1"/>
    </source>
</evidence>
<dbReference type="PANTHER" id="PTHR43381">
    <property type="entry name" value="TRANSLATION INITIATION FACTOR IF-2-RELATED"/>
    <property type="match status" value="1"/>
</dbReference>
<dbReference type="InterPro" id="IPR053905">
    <property type="entry name" value="EF-G-like_DII"/>
</dbReference>
<keyword evidence="2" id="KW-0396">Initiation factor</keyword>
<dbReference type="Pfam" id="PF22042">
    <property type="entry name" value="EF-G_D2"/>
    <property type="match status" value="1"/>
</dbReference>
<accession>A0A2H0RIS8</accession>
<name>A0A2H0RIS8_9BACT</name>
<dbReference type="Proteomes" id="UP000230431">
    <property type="component" value="Unassembled WGS sequence"/>
</dbReference>
<dbReference type="GO" id="GO:0005737">
    <property type="term" value="C:cytoplasm"/>
    <property type="evidence" value="ECO:0007669"/>
    <property type="project" value="TreeGrafter"/>
</dbReference>
<dbReference type="NCBIfam" id="TIGR00231">
    <property type="entry name" value="small_GTP"/>
    <property type="match status" value="1"/>
</dbReference>
<evidence type="ECO:0000256" key="4">
    <source>
        <dbReference type="ARBA" id="ARBA00022917"/>
    </source>
</evidence>
<evidence type="ECO:0000256" key="5">
    <source>
        <dbReference type="ARBA" id="ARBA00023134"/>
    </source>
</evidence>
<dbReference type="Pfam" id="PF11987">
    <property type="entry name" value="IF-2"/>
    <property type="match status" value="1"/>
</dbReference>
<keyword evidence="6" id="KW-0175">Coiled coil</keyword>
<dbReference type="FunFam" id="3.40.50.10050:FF:000001">
    <property type="entry name" value="Translation initiation factor IF-2"/>
    <property type="match status" value="1"/>
</dbReference>
<evidence type="ECO:0000256" key="2">
    <source>
        <dbReference type="ARBA" id="ARBA00022540"/>
    </source>
</evidence>
<dbReference type="Gene3D" id="3.40.50.300">
    <property type="entry name" value="P-loop containing nucleotide triphosphate hydrolases"/>
    <property type="match status" value="1"/>
</dbReference>
<keyword evidence="5" id="KW-0342">GTP-binding</keyword>
<feature type="domain" description="Tr-type G" evidence="7">
    <location>
        <begin position="10"/>
        <end position="178"/>
    </location>
</feature>
<dbReference type="InterPro" id="IPR015760">
    <property type="entry name" value="TIF_IF2"/>
</dbReference>
<sequence length="485" mass="52589">MSTPEAKKLTRPPVVVVMGHVDHGKTTLLDFVRKANVAKKEAGGITQTVGAYEIEHNKNKITFIDTPGHQAFKRMRERGAKMADIAILIVAADDGVNTQTKEVIEILNATKIPFLVAINKIDKNNADEEKTKISLSQSGVMLEGFGGSVSFQPISAKTGQGVNELLDLVLLQAELESFTYDPMAPLEAYILEAKKDPFTGVSATAIIKNGTLHVKDDVHTTSASGKIKGLKKFLGQPVKALTASSPAVILGLDNLPEAGERLFDDSEAEIQSEEKEQKNLKSNGVEAKEKDVINFVIKAQDAGSLEALGDAICALPHPNPEQKTQIISSGVGKLSEGDIKMAISTDAYVVAFNVKTGDAANNLIEAYRVKVFDSNIIYKILEGIEEEFSGHKKQMVEAELEVLAVFNQENNGAQVIGGQVLTGELNEQREVEIHRREAKVGDGKITNLQCSRKEVPSVEEGNECGILFSSQVQIKKGDHLIQRPE</sequence>
<dbReference type="EMBL" id="PCYK01000001">
    <property type="protein sequence ID" value="PIR46462.1"/>
    <property type="molecule type" value="Genomic_DNA"/>
</dbReference>
<evidence type="ECO:0000256" key="1">
    <source>
        <dbReference type="ARBA" id="ARBA00007733"/>
    </source>
</evidence>
<dbReference type="Pfam" id="PF00009">
    <property type="entry name" value="GTP_EFTU"/>
    <property type="match status" value="1"/>
</dbReference>
<dbReference type="Gene3D" id="3.40.50.10050">
    <property type="entry name" value="Translation initiation factor IF- 2, domain 3"/>
    <property type="match status" value="1"/>
</dbReference>
<comment type="similarity">
    <text evidence="1">Belongs to the TRAFAC class translation factor GTPase superfamily. Classic translation factor GTPase family. IF-2 subfamily.</text>
</comment>
<dbReference type="GO" id="GO:0003924">
    <property type="term" value="F:GTPase activity"/>
    <property type="evidence" value="ECO:0007669"/>
    <property type="project" value="InterPro"/>
</dbReference>
<dbReference type="InterPro" id="IPR023115">
    <property type="entry name" value="TIF_IF2_dom3"/>
</dbReference>
<reference evidence="8 9" key="1">
    <citation type="submission" date="2017-09" db="EMBL/GenBank/DDBJ databases">
        <title>Depth-based differentiation of microbial function through sediment-hosted aquifers and enrichment of novel symbionts in the deep terrestrial subsurface.</title>
        <authorList>
            <person name="Probst A.J."/>
            <person name="Ladd B."/>
            <person name="Jarett J.K."/>
            <person name="Geller-Mcgrath D.E."/>
            <person name="Sieber C.M."/>
            <person name="Emerson J.B."/>
            <person name="Anantharaman K."/>
            <person name="Thomas B.C."/>
            <person name="Malmstrom R."/>
            <person name="Stieglmeier M."/>
            <person name="Klingl A."/>
            <person name="Woyke T."/>
            <person name="Ryan C.M."/>
            <person name="Banfield J.F."/>
        </authorList>
    </citation>
    <scope>NUCLEOTIDE SEQUENCE [LARGE SCALE GENOMIC DNA]</scope>
    <source>
        <strain evidence="8">CG10_big_fil_rev_8_21_14_0_10_49_38</strain>
    </source>
</reference>
<dbReference type="AlphaFoldDB" id="A0A2H0RIS8"/>
<dbReference type="InterPro" id="IPR009000">
    <property type="entry name" value="Transl_B-barrel_sf"/>
</dbReference>
<evidence type="ECO:0000256" key="3">
    <source>
        <dbReference type="ARBA" id="ARBA00022741"/>
    </source>
</evidence>
<evidence type="ECO:0000259" key="7">
    <source>
        <dbReference type="PROSITE" id="PS51722"/>
    </source>
</evidence>
<dbReference type="InterPro" id="IPR027417">
    <property type="entry name" value="P-loop_NTPase"/>
</dbReference>
<dbReference type="InterPro" id="IPR036925">
    <property type="entry name" value="TIF_IF2_dom3_sf"/>
</dbReference>
<keyword evidence="3" id="KW-0547">Nucleotide-binding</keyword>
<dbReference type="Gene3D" id="2.40.30.10">
    <property type="entry name" value="Translation factors"/>
    <property type="match status" value="2"/>
</dbReference>
<dbReference type="GO" id="GO:0003743">
    <property type="term" value="F:translation initiation factor activity"/>
    <property type="evidence" value="ECO:0007669"/>
    <property type="project" value="UniProtKB-KW"/>
</dbReference>
<keyword evidence="4" id="KW-0648">Protein biosynthesis</keyword>
<dbReference type="CDD" id="cd01887">
    <property type="entry name" value="IF2_eIF5B"/>
    <property type="match status" value="1"/>
</dbReference>
<comment type="caution">
    <text evidence="8">The sequence shown here is derived from an EMBL/GenBank/DDBJ whole genome shotgun (WGS) entry which is preliminary data.</text>
</comment>
<evidence type="ECO:0000313" key="9">
    <source>
        <dbReference type="Proteomes" id="UP000230431"/>
    </source>
</evidence>
<dbReference type="SUPFAM" id="SSF50447">
    <property type="entry name" value="Translation proteins"/>
    <property type="match status" value="2"/>
</dbReference>
<dbReference type="SUPFAM" id="SSF52156">
    <property type="entry name" value="Initiation factor IF2/eIF5b, domain 3"/>
    <property type="match status" value="1"/>
</dbReference>
<dbReference type="InterPro" id="IPR005225">
    <property type="entry name" value="Small_GTP-bd"/>
</dbReference>
<dbReference type="PANTHER" id="PTHR43381:SF4">
    <property type="entry name" value="EUKARYOTIC TRANSLATION INITIATION FACTOR 5B"/>
    <property type="match status" value="1"/>
</dbReference>
<dbReference type="InterPro" id="IPR000795">
    <property type="entry name" value="T_Tr_GTP-bd_dom"/>
</dbReference>
<proteinExistence type="inferred from homology"/>
<dbReference type="GO" id="GO:0005525">
    <property type="term" value="F:GTP binding"/>
    <property type="evidence" value="ECO:0007669"/>
    <property type="project" value="UniProtKB-KW"/>
</dbReference>
<dbReference type="PROSITE" id="PS51722">
    <property type="entry name" value="G_TR_2"/>
    <property type="match status" value="1"/>
</dbReference>
<protein>
    <recommendedName>
        <fullName evidence="7">Tr-type G domain-containing protein</fullName>
    </recommendedName>
</protein>